<dbReference type="STRING" id="100787.A0A0G4LJ20"/>
<accession>A0A0G4LJ20</accession>
<name>A0A0G4LJ20_VERLO</name>
<feature type="region of interest" description="Disordered" evidence="1">
    <location>
        <begin position="1"/>
        <end position="52"/>
    </location>
</feature>
<evidence type="ECO:0000256" key="1">
    <source>
        <dbReference type="SAM" id="MobiDB-lite"/>
    </source>
</evidence>
<protein>
    <submittedName>
        <fullName evidence="2">Uncharacterized protein</fullName>
    </submittedName>
</protein>
<gene>
    <name evidence="2" type="ORF">BN1708_003489</name>
</gene>
<organism evidence="2 3">
    <name type="scientific">Verticillium longisporum</name>
    <name type="common">Verticillium dahliae var. longisporum</name>
    <dbReference type="NCBI Taxonomy" id="100787"/>
    <lineage>
        <taxon>Eukaryota</taxon>
        <taxon>Fungi</taxon>
        <taxon>Dikarya</taxon>
        <taxon>Ascomycota</taxon>
        <taxon>Pezizomycotina</taxon>
        <taxon>Sordariomycetes</taxon>
        <taxon>Hypocreomycetidae</taxon>
        <taxon>Glomerellales</taxon>
        <taxon>Plectosphaerellaceae</taxon>
        <taxon>Verticillium</taxon>
    </lineage>
</organism>
<evidence type="ECO:0000313" key="3">
    <source>
        <dbReference type="Proteomes" id="UP000044602"/>
    </source>
</evidence>
<sequence>MTSNEAGDNKATISQHEDGTNPAVNPTTRPDTIDDDDPETRSVDIDTKQANT</sequence>
<evidence type="ECO:0000313" key="2">
    <source>
        <dbReference type="EMBL" id="CRK21904.1"/>
    </source>
</evidence>
<feature type="compositionally biased region" description="Polar residues" evidence="1">
    <location>
        <begin position="1"/>
        <end position="14"/>
    </location>
</feature>
<feature type="non-terminal residue" evidence="2">
    <location>
        <position position="52"/>
    </location>
</feature>
<keyword evidence="3" id="KW-1185">Reference proteome</keyword>
<feature type="compositionally biased region" description="Basic and acidic residues" evidence="1">
    <location>
        <begin position="39"/>
        <end position="52"/>
    </location>
</feature>
<proteinExistence type="predicted"/>
<reference evidence="2 3" key="1">
    <citation type="submission" date="2015-05" db="EMBL/GenBank/DDBJ databases">
        <authorList>
            <person name="Wang D.B."/>
            <person name="Wang M."/>
        </authorList>
    </citation>
    <scope>NUCLEOTIDE SEQUENCE [LARGE SCALE GENOMIC DNA]</scope>
    <source>
        <strain evidence="2">VL1</strain>
    </source>
</reference>
<dbReference type="Proteomes" id="UP000044602">
    <property type="component" value="Unassembled WGS sequence"/>
</dbReference>
<dbReference type="AlphaFoldDB" id="A0A0G4LJ20"/>
<dbReference type="EMBL" id="CVQH01013335">
    <property type="protein sequence ID" value="CRK21904.1"/>
    <property type="molecule type" value="Genomic_DNA"/>
</dbReference>